<dbReference type="Pfam" id="PF05239">
    <property type="entry name" value="PRC"/>
    <property type="match status" value="1"/>
</dbReference>
<dbReference type="InterPro" id="IPR027275">
    <property type="entry name" value="PRC-brl_dom"/>
</dbReference>
<dbReference type="AlphaFoldDB" id="A0A3M8PZJ9"/>
<protein>
    <submittedName>
        <fullName evidence="2">PRC-barrel domain containing protein</fullName>
    </submittedName>
</protein>
<gene>
    <name evidence="2" type="ORF">EBI00_14995</name>
</gene>
<comment type="caution">
    <text evidence="2">The sequence shown here is derived from an EMBL/GenBank/DDBJ whole genome shotgun (WGS) entry which is preliminary data.</text>
</comment>
<reference evidence="2 3" key="1">
    <citation type="journal article" date="2012" name="Int. J. Syst. Evol. Microbiol.">
        <title>Marinomonas hwangdonensis sp. nov., isolated from seawater.</title>
        <authorList>
            <person name="Jung Y.T."/>
            <person name="Oh T.K."/>
            <person name="Yoon J.H."/>
        </authorList>
    </citation>
    <scope>NUCLEOTIDE SEQUENCE [LARGE SCALE GENOMIC DNA]</scope>
    <source>
        <strain evidence="2 3">HDW-15</strain>
    </source>
</reference>
<accession>A0A3M8PZJ9</accession>
<organism evidence="2 3">
    <name type="scientific">Marinomonas hwangdonensis</name>
    <dbReference type="NCBI Taxonomy" id="1053647"/>
    <lineage>
        <taxon>Bacteria</taxon>
        <taxon>Pseudomonadati</taxon>
        <taxon>Pseudomonadota</taxon>
        <taxon>Gammaproteobacteria</taxon>
        <taxon>Oceanospirillales</taxon>
        <taxon>Oceanospirillaceae</taxon>
        <taxon>Marinomonas</taxon>
    </lineage>
</organism>
<evidence type="ECO:0000313" key="3">
    <source>
        <dbReference type="Proteomes" id="UP000280507"/>
    </source>
</evidence>
<dbReference type="InterPro" id="IPR011033">
    <property type="entry name" value="PRC_barrel-like_sf"/>
</dbReference>
<evidence type="ECO:0000313" key="2">
    <source>
        <dbReference type="EMBL" id="RNF48100.1"/>
    </source>
</evidence>
<proteinExistence type="predicted"/>
<sequence length="275" mass="31646">MLRSMHDLENYTIAATDGNVGEVTDFLFDDEEWVVRYFVVETGSWLSSRKVLISPIGIEKANWREKVFPVAITKEQVKNSPKVDTDQPVSRQHEIDHLGYYGYPYYWGGTGFWGGGMYPYSLYPGFGHYPDTKEESDSATLAHEKAKRELHQNDDPNLRSCKAIIGYKIHAIDGEMGHVSGLLIEDNTMAVRYFMVDTTNWFGGHKVLISPEWIEDMDWTDNSVTINLTRHQIKEAPEYHTTKDLNREHELAVYDHYGLTGYWARGEKANLVKQD</sequence>
<dbReference type="InterPro" id="IPR014747">
    <property type="entry name" value="Bac_photo_RC_H_C"/>
</dbReference>
<dbReference type="RefSeq" id="WP_123096751.1">
    <property type="nucleotide sequence ID" value="NZ_RIZG01000013.1"/>
</dbReference>
<feature type="domain" description="PRC-barrel" evidence="1">
    <location>
        <begin position="6"/>
        <end position="75"/>
    </location>
</feature>
<evidence type="ECO:0000259" key="1">
    <source>
        <dbReference type="Pfam" id="PF05239"/>
    </source>
</evidence>
<dbReference type="GO" id="GO:0019684">
    <property type="term" value="P:photosynthesis, light reaction"/>
    <property type="evidence" value="ECO:0007669"/>
    <property type="project" value="InterPro"/>
</dbReference>
<dbReference type="EMBL" id="RIZG01000013">
    <property type="protein sequence ID" value="RNF48100.1"/>
    <property type="molecule type" value="Genomic_DNA"/>
</dbReference>
<dbReference type="OrthoDB" id="9793882at2"/>
<name>A0A3M8PZJ9_9GAMM</name>
<dbReference type="SUPFAM" id="SSF50346">
    <property type="entry name" value="PRC-barrel domain"/>
    <property type="match status" value="2"/>
</dbReference>
<keyword evidence="3" id="KW-1185">Reference proteome</keyword>
<dbReference type="GO" id="GO:0030077">
    <property type="term" value="C:plasma membrane light-harvesting complex"/>
    <property type="evidence" value="ECO:0007669"/>
    <property type="project" value="InterPro"/>
</dbReference>
<dbReference type="Gene3D" id="3.90.50.10">
    <property type="entry name" value="Photosynthetic Reaction Center, subunit H, domain 2"/>
    <property type="match status" value="2"/>
</dbReference>
<dbReference type="Proteomes" id="UP000280507">
    <property type="component" value="Unassembled WGS sequence"/>
</dbReference>